<evidence type="ECO:0000313" key="3">
    <source>
        <dbReference type="Proteomes" id="UP000749040"/>
    </source>
</evidence>
<sequence>MTAQEQARPSANPLAIQQRSIPDTIRHIATKITDHITPAEQLDTRLAGLAMSLAVAADDTEAELARITAERDRLYRALADVDLRSAIAAAAHTVLAGAGPQTLDEWTALVADAVLPVVRSRLASTVKERDGAYRERNALAALAAGQAESAVVAPATDVPEPGWQILYLVLHGRQCSWHFGPRDADLIEHLEHVPADDPRAQWDGHTTEAKYEHIAWIARALGTPGPFRKPDPAKTTERGQQL</sequence>
<protein>
    <recommendedName>
        <fullName evidence="4">DUF222 domain-containing protein</fullName>
    </recommendedName>
</protein>
<evidence type="ECO:0000313" key="2">
    <source>
        <dbReference type="EMBL" id="MBM9509967.1"/>
    </source>
</evidence>
<dbReference type="EMBL" id="JADKYB010000030">
    <property type="protein sequence ID" value="MBM9509967.1"/>
    <property type="molecule type" value="Genomic_DNA"/>
</dbReference>
<reference evidence="2 3" key="1">
    <citation type="submission" date="2021-01" db="EMBL/GenBank/DDBJ databases">
        <title>Streptomyces acididurans sp. nov., isolated from a peat swamp forest soil.</title>
        <authorList>
            <person name="Chantavorakit T."/>
            <person name="Duangmal K."/>
        </authorList>
    </citation>
    <scope>NUCLEOTIDE SEQUENCE [LARGE SCALE GENOMIC DNA]</scope>
    <source>
        <strain evidence="2 3">KK5PA1</strain>
    </source>
</reference>
<comment type="caution">
    <text evidence="2">The sequence shown here is derived from an EMBL/GenBank/DDBJ whole genome shotgun (WGS) entry which is preliminary data.</text>
</comment>
<gene>
    <name evidence="2" type="ORF">ITX44_36515</name>
</gene>
<proteinExistence type="predicted"/>
<dbReference type="RefSeq" id="WP_205363551.1">
    <property type="nucleotide sequence ID" value="NZ_JADKYB010000030.1"/>
</dbReference>
<organism evidence="2 3">
    <name type="scientific">Actinacidiphila acididurans</name>
    <dbReference type="NCBI Taxonomy" id="2784346"/>
    <lineage>
        <taxon>Bacteria</taxon>
        <taxon>Bacillati</taxon>
        <taxon>Actinomycetota</taxon>
        <taxon>Actinomycetes</taxon>
        <taxon>Kitasatosporales</taxon>
        <taxon>Streptomycetaceae</taxon>
        <taxon>Actinacidiphila</taxon>
    </lineage>
</organism>
<dbReference type="Proteomes" id="UP000749040">
    <property type="component" value="Unassembled WGS sequence"/>
</dbReference>
<keyword evidence="3" id="KW-1185">Reference proteome</keyword>
<feature type="compositionally biased region" description="Basic and acidic residues" evidence="1">
    <location>
        <begin position="228"/>
        <end position="242"/>
    </location>
</feature>
<evidence type="ECO:0000256" key="1">
    <source>
        <dbReference type="SAM" id="MobiDB-lite"/>
    </source>
</evidence>
<accession>A0ABS2U3Q8</accession>
<evidence type="ECO:0008006" key="4">
    <source>
        <dbReference type="Google" id="ProtNLM"/>
    </source>
</evidence>
<feature type="region of interest" description="Disordered" evidence="1">
    <location>
        <begin position="223"/>
        <end position="242"/>
    </location>
</feature>
<name>A0ABS2U3Q8_9ACTN</name>